<keyword evidence="6" id="KW-0560">Oxidoreductase</keyword>
<dbReference type="KEGG" id="gaw:V144x_14290"/>
<dbReference type="NCBIfam" id="TIGR02603">
    <property type="entry name" value="CxxCH_TIGR02603"/>
    <property type="match status" value="1"/>
</dbReference>
<name>A0A517VSJ9_9PLAN</name>
<dbReference type="InterPro" id="IPR036909">
    <property type="entry name" value="Cyt_c-like_dom_sf"/>
</dbReference>
<reference evidence="6 7" key="1">
    <citation type="submission" date="2019-03" db="EMBL/GenBank/DDBJ databases">
        <title>Deep-cultivation of Planctomycetes and their phenomic and genomic characterization uncovers novel biology.</title>
        <authorList>
            <person name="Wiegand S."/>
            <person name="Jogler M."/>
            <person name="Boedeker C."/>
            <person name="Pinto D."/>
            <person name="Vollmers J."/>
            <person name="Rivas-Marin E."/>
            <person name="Kohn T."/>
            <person name="Peeters S.H."/>
            <person name="Heuer A."/>
            <person name="Rast P."/>
            <person name="Oberbeckmann S."/>
            <person name="Bunk B."/>
            <person name="Jeske O."/>
            <person name="Meyerdierks A."/>
            <person name="Storesund J.E."/>
            <person name="Kallscheuer N."/>
            <person name="Luecker S."/>
            <person name="Lage O.M."/>
            <person name="Pohl T."/>
            <person name="Merkel B.J."/>
            <person name="Hornburger P."/>
            <person name="Mueller R.-W."/>
            <person name="Bruemmer F."/>
            <person name="Labrenz M."/>
            <person name="Spormann A.M."/>
            <person name="Op den Camp H."/>
            <person name="Overmann J."/>
            <person name="Amann R."/>
            <person name="Jetten M.S.M."/>
            <person name="Mascher T."/>
            <person name="Medema M.H."/>
            <person name="Devos D.P."/>
            <person name="Kaster A.-K."/>
            <person name="Ovreas L."/>
            <person name="Rohde M."/>
            <person name="Galperin M.Y."/>
            <person name="Jogler C."/>
        </authorList>
    </citation>
    <scope>NUCLEOTIDE SEQUENCE [LARGE SCALE GENOMIC DNA]</scope>
    <source>
        <strain evidence="6 7">V144</strain>
    </source>
</reference>
<gene>
    <name evidence="6" type="primary">gdhB_1</name>
    <name evidence="6" type="ORF">V144x_14290</name>
</gene>
<proteinExistence type="predicted"/>
<accession>A0A517VSJ9</accession>
<dbReference type="InterPro" id="IPR011042">
    <property type="entry name" value="6-blade_b-propeller_TolB-like"/>
</dbReference>
<evidence type="ECO:0000313" key="7">
    <source>
        <dbReference type="Proteomes" id="UP000318704"/>
    </source>
</evidence>
<dbReference type="Gene3D" id="1.25.10.10">
    <property type="entry name" value="Leucine-rich Repeat Variant"/>
    <property type="match status" value="3"/>
</dbReference>
<dbReference type="Gene3D" id="2.120.10.30">
    <property type="entry name" value="TolB, C-terminal domain"/>
    <property type="match status" value="1"/>
</dbReference>
<dbReference type="Pfam" id="PF13646">
    <property type="entry name" value="HEAT_2"/>
    <property type="match status" value="1"/>
</dbReference>
<keyword evidence="2 4" id="KW-0479">Metal-binding</keyword>
<evidence type="ECO:0000256" key="3">
    <source>
        <dbReference type="ARBA" id="ARBA00023004"/>
    </source>
</evidence>
<keyword evidence="3 4" id="KW-0408">Iron</keyword>
<dbReference type="SUPFAM" id="SSF48371">
    <property type="entry name" value="ARM repeat"/>
    <property type="match status" value="2"/>
</dbReference>
<dbReference type="InterPro" id="IPR004155">
    <property type="entry name" value="PBS_lyase_HEAT"/>
</dbReference>
<evidence type="ECO:0000256" key="2">
    <source>
        <dbReference type="ARBA" id="ARBA00022723"/>
    </source>
</evidence>
<dbReference type="InterPro" id="IPR011989">
    <property type="entry name" value="ARM-like"/>
</dbReference>
<dbReference type="NCBIfam" id="TIGR02604">
    <property type="entry name" value="Piru_Ver_Nterm"/>
    <property type="match status" value="1"/>
</dbReference>
<dbReference type="GO" id="GO:0020037">
    <property type="term" value="F:heme binding"/>
    <property type="evidence" value="ECO:0007669"/>
    <property type="project" value="InterPro"/>
</dbReference>
<dbReference type="InterPro" id="IPR009056">
    <property type="entry name" value="Cyt_c-like_dom"/>
</dbReference>
<dbReference type="EC" id="1.1.5.2" evidence="6"/>
<dbReference type="Pfam" id="PF23500">
    <property type="entry name" value="DUF7133"/>
    <property type="match status" value="1"/>
</dbReference>
<dbReference type="PANTHER" id="PTHR33546:SF1">
    <property type="entry name" value="LARGE, MULTIFUNCTIONAL SECRETED PROTEIN"/>
    <property type="match status" value="1"/>
</dbReference>
<dbReference type="GO" id="GO:0008876">
    <property type="term" value="F:quinoprotein glucose dehydrogenase activity"/>
    <property type="evidence" value="ECO:0007669"/>
    <property type="project" value="UniProtKB-EC"/>
</dbReference>
<dbReference type="InterPro" id="IPR016024">
    <property type="entry name" value="ARM-type_fold"/>
</dbReference>
<dbReference type="SMART" id="SM00567">
    <property type="entry name" value="EZ_HEAT"/>
    <property type="match status" value="5"/>
</dbReference>
<dbReference type="GO" id="GO:0009055">
    <property type="term" value="F:electron transfer activity"/>
    <property type="evidence" value="ECO:0007669"/>
    <property type="project" value="InterPro"/>
</dbReference>
<dbReference type="InterPro" id="IPR013427">
    <property type="entry name" value="Haem-bd_dom_put"/>
</dbReference>
<evidence type="ECO:0000256" key="1">
    <source>
        <dbReference type="ARBA" id="ARBA00022617"/>
    </source>
</evidence>
<dbReference type="Gene3D" id="1.10.760.10">
    <property type="entry name" value="Cytochrome c-like domain"/>
    <property type="match status" value="1"/>
</dbReference>
<protein>
    <submittedName>
        <fullName evidence="6">Quinoprotein glucose dehydrogenase B</fullName>
        <ecNumber evidence="6">1.1.5.2</ecNumber>
    </submittedName>
</protein>
<organism evidence="6 7">
    <name type="scientific">Gimesia aquarii</name>
    <dbReference type="NCBI Taxonomy" id="2527964"/>
    <lineage>
        <taxon>Bacteria</taxon>
        <taxon>Pseudomonadati</taxon>
        <taxon>Planctomycetota</taxon>
        <taxon>Planctomycetia</taxon>
        <taxon>Planctomycetales</taxon>
        <taxon>Planctomycetaceae</taxon>
        <taxon>Gimesia</taxon>
    </lineage>
</organism>
<evidence type="ECO:0000259" key="5">
    <source>
        <dbReference type="PROSITE" id="PS51007"/>
    </source>
</evidence>
<dbReference type="InterPro" id="IPR013428">
    <property type="entry name" value="Membrane-bound_put_N"/>
</dbReference>
<dbReference type="EMBL" id="CP037920">
    <property type="protein sequence ID" value="QDT95977.1"/>
    <property type="molecule type" value="Genomic_DNA"/>
</dbReference>
<evidence type="ECO:0000256" key="4">
    <source>
        <dbReference type="PROSITE-ProRule" id="PRU00433"/>
    </source>
</evidence>
<dbReference type="PROSITE" id="PS51007">
    <property type="entry name" value="CYTC"/>
    <property type="match status" value="1"/>
</dbReference>
<feature type="domain" description="Cytochrome c" evidence="5">
    <location>
        <begin position="967"/>
        <end position="1104"/>
    </location>
</feature>
<dbReference type="AlphaFoldDB" id="A0A517VSJ9"/>
<sequence length="1116" mass="122984">MFPARCLKLFLSNSHYLCSVCTSLLLLIAPRTVHSETPYTPAIAEASQEGEQAIQGFRVPEGMSVSLFAAEPLLANPVAFCIDEQGRFYVAETFRQGKGVEDNRGHMTWLHDDLALETVEQRLKMFQKHLKEEVNQYGLEHDRISLLEDRNHDGKADYTSVFADGFNGILDGTGAGVLARGGNVYYTCIPHLWKLSDTANEGKASLREKLSSGYGVRVAFRGHDSHGLKMGPDGRLYFSIGDRGYNIKTKEGKHLFRPDTGAVFRCNLDGSELEEFAYGLRNPQELAFDDYGNLFTGDNNSDSGDQARWVYVVEGGDTGWRMYYQYLSDRGPFNREKIWHPAHEGQPAYMVPPIINLSDGPSGLVHYPGVGLSDRYKNHFFLADFRGTPSRSGIRSFAVKPKGASFELTDSHEFIWSILATDVDFGYDGSLYISDWVNGWNGLGKGRIYRFTDTKHVKSATAAGSVELMKTGFSERSVAELVKLLEHPDQRIRTEAQFALVDRSALDALQNVALNSSHQLARLHAIWGIGQLGRKTRSAVSGIQSLLHDSDSEVRAQTAKVTGEADWEAAAPALITSLSDSNARVQYFAAVALGNLQTEAAIPALFEMLKTNNNTDPMLRHAAILALSRIGDADSLIAATKNESAAVRLAAVVALRRLQRKEVGLFLQDADPLVVLEAARAINDEPIPSAFSDLAAVSIRSDMSDALLRRVMNANFRLGTKDSALQVAKIAADNNMTEPLRLEAIEELNQWNEPSPLDRVLGRWQPLEQRKQIELAGIIGTIVPDLFQSSEKVKTASTGLAANYGIKAAAPLLAEMVLDKKRPVEVRVASLVALNKLDYSKITNVAKTAIKAAKPQLRVSGRNVLAQHRPDEALPVLEQAIKKGQTREKQGAIQTLATMNSPAATEILVRWMQRLVKQEVPSEIQLDLLKAAEEKQSTELKQLRAEFETNRPKGDAISGYVETLAGGSAARGREIFYGRSDTSCRRCHKINDNGGEVGPDLSSIGIDKDRRYLLEAIVAPNKAIAKGFETAVLAMLDGKVIVGIIRKETDKEIVLMDAKGTISRVNKDDIDERVAGKSAMPDEIVKQLSKDDLRDLVEFLFQQKQKKKGTAKKHEG</sequence>
<dbReference type="GO" id="GO:0046872">
    <property type="term" value="F:metal ion binding"/>
    <property type="evidence" value="ECO:0007669"/>
    <property type="project" value="UniProtKB-KW"/>
</dbReference>
<dbReference type="Proteomes" id="UP000318704">
    <property type="component" value="Chromosome"/>
</dbReference>
<dbReference type="SUPFAM" id="SSF50952">
    <property type="entry name" value="Soluble quinoprotein glucose dehydrogenase"/>
    <property type="match status" value="1"/>
</dbReference>
<evidence type="ECO:0000313" key="6">
    <source>
        <dbReference type="EMBL" id="QDT95977.1"/>
    </source>
</evidence>
<keyword evidence="1 4" id="KW-0349">Heme</keyword>
<dbReference type="SUPFAM" id="SSF46626">
    <property type="entry name" value="Cytochrome c"/>
    <property type="match status" value="1"/>
</dbReference>
<dbReference type="InterPro" id="IPR055557">
    <property type="entry name" value="DUF7133"/>
</dbReference>
<dbReference type="PANTHER" id="PTHR33546">
    <property type="entry name" value="LARGE, MULTIFUNCTIONAL SECRETED PROTEIN-RELATED"/>
    <property type="match status" value="1"/>
</dbReference>
<dbReference type="InterPro" id="IPR011041">
    <property type="entry name" value="Quinoprot_gluc/sorb_DH_b-prop"/>
</dbReference>